<accession>A0A5B7SRU7</accession>
<sequence>MRTVILLVLIFMASTQIQAQKSYPKTTISVDIQSTLSLKETFEYIVPIDLEHIFKRYKNIPAVDSTSNKEAWYTPGMTRMVFFDDGTSSKETLLSVTPHSAFTYKVNGFTNSLKGLIKQINGSWTFTETENGKIHIEWTYEFIPRNFFARFLVNIIVKKRIKTPMTNALTVMKDELESGNLYRYERKVGNW</sequence>
<dbReference type="OrthoDB" id="980948at2"/>
<dbReference type="AlphaFoldDB" id="A0A5B7SRU7"/>
<dbReference type="Proteomes" id="UP000310017">
    <property type="component" value="Chromosome"/>
</dbReference>
<evidence type="ECO:0000256" key="1">
    <source>
        <dbReference type="SAM" id="SignalP"/>
    </source>
</evidence>
<dbReference type="KEGG" id="asag:FGM00_15350"/>
<evidence type="ECO:0000313" key="3">
    <source>
        <dbReference type="Proteomes" id="UP000310017"/>
    </source>
</evidence>
<name>A0A5B7SRU7_9FLAO</name>
<keyword evidence="3" id="KW-1185">Reference proteome</keyword>
<protein>
    <submittedName>
        <fullName evidence="2">SRPBCC family protein</fullName>
    </submittedName>
</protein>
<evidence type="ECO:0000313" key="2">
    <source>
        <dbReference type="EMBL" id="QCX01415.1"/>
    </source>
</evidence>
<dbReference type="EMBL" id="CP040710">
    <property type="protein sequence ID" value="QCX01415.1"/>
    <property type="molecule type" value="Genomic_DNA"/>
</dbReference>
<dbReference type="SUPFAM" id="SSF55961">
    <property type="entry name" value="Bet v1-like"/>
    <property type="match status" value="1"/>
</dbReference>
<dbReference type="RefSeq" id="WP_138853754.1">
    <property type="nucleotide sequence ID" value="NZ_CP040710.1"/>
</dbReference>
<feature type="signal peptide" evidence="1">
    <location>
        <begin position="1"/>
        <end position="19"/>
    </location>
</feature>
<proteinExistence type="predicted"/>
<keyword evidence="1" id="KW-0732">Signal</keyword>
<reference evidence="2 3" key="1">
    <citation type="submission" date="2019-05" db="EMBL/GenBank/DDBJ databases">
        <title>Genome sequencing of F202Z8.</title>
        <authorList>
            <person name="Kwon Y.M."/>
        </authorList>
    </citation>
    <scope>NUCLEOTIDE SEQUENCE [LARGE SCALE GENOMIC DNA]</scope>
    <source>
        <strain evidence="2 3">F202Z8</strain>
    </source>
</reference>
<organism evidence="2 3">
    <name type="scientific">Aggregatimonas sangjinii</name>
    <dbReference type="NCBI Taxonomy" id="2583587"/>
    <lineage>
        <taxon>Bacteria</taxon>
        <taxon>Pseudomonadati</taxon>
        <taxon>Bacteroidota</taxon>
        <taxon>Flavobacteriia</taxon>
        <taxon>Flavobacteriales</taxon>
        <taxon>Flavobacteriaceae</taxon>
        <taxon>Aggregatimonas</taxon>
    </lineage>
</organism>
<gene>
    <name evidence="2" type="ORF">FGM00_15350</name>
</gene>
<feature type="chain" id="PRO_5022972728" evidence="1">
    <location>
        <begin position="20"/>
        <end position="191"/>
    </location>
</feature>
<dbReference type="InterPro" id="IPR023393">
    <property type="entry name" value="START-like_dom_sf"/>
</dbReference>
<dbReference type="Gene3D" id="3.30.530.20">
    <property type="match status" value="1"/>
</dbReference>